<feature type="binding site" evidence="7">
    <location>
        <position position="16"/>
    </location>
    <ligand>
        <name>substrate</name>
    </ligand>
</feature>
<dbReference type="AlphaFoldDB" id="A0A849AAP9"/>
<evidence type="ECO:0000313" key="9">
    <source>
        <dbReference type="Proteomes" id="UP000557772"/>
    </source>
</evidence>
<feature type="binding site" evidence="7">
    <location>
        <position position="89"/>
    </location>
    <ligand>
        <name>Mg(2+)</name>
        <dbReference type="ChEBI" id="CHEBI:18420"/>
        <label>3</label>
    </ligand>
</feature>
<comment type="function">
    <text evidence="7">Catalyzes the hydrolysis of inorganic pyrophosphate (PPi) forming two phosphate ions.</text>
</comment>
<gene>
    <name evidence="7" type="primary">ppa</name>
    <name evidence="8" type="ORF">HJ588_01715</name>
</gene>
<sequence>MEFDVTIEVPQGSRNKYEIDHETGRLRLDRRLFTSMQYPTDYGYIEHTLGEDGDPLDAMLLITESVVPGTVVEARPIGVFRMVDEAGGDDKILCVVAGDPRTDALQDTGDVNSFVLDEIAHFFENYKALEPGKGVEPGARWETRAEAERIVGEALQRAKDQGVDTARWAMPQQQQH</sequence>
<feature type="binding site" evidence="7">
    <location>
        <position position="84"/>
    </location>
    <ligand>
        <name>Mg(2+)</name>
        <dbReference type="ChEBI" id="CHEBI:18420"/>
        <label>3</label>
    </ligand>
</feature>
<dbReference type="InterPro" id="IPR008162">
    <property type="entry name" value="Pyrophosphatase"/>
</dbReference>
<dbReference type="PANTHER" id="PTHR10286">
    <property type="entry name" value="INORGANIC PYROPHOSPHATASE"/>
    <property type="match status" value="1"/>
</dbReference>
<dbReference type="FunFam" id="3.90.80.10:FF:000003">
    <property type="entry name" value="Inorganic pyrophosphatase"/>
    <property type="match status" value="1"/>
</dbReference>
<dbReference type="InterPro" id="IPR036649">
    <property type="entry name" value="Pyrophosphatase_sf"/>
</dbReference>
<dbReference type="GO" id="GO:0000287">
    <property type="term" value="F:magnesium ion binding"/>
    <property type="evidence" value="ECO:0007669"/>
    <property type="project" value="UniProtKB-UniRule"/>
</dbReference>
<comment type="similarity">
    <text evidence="7">Belongs to the PPase family.</text>
</comment>
<name>A0A849AAP9_9MICO</name>
<dbReference type="CDD" id="cd00412">
    <property type="entry name" value="pyrophosphatase"/>
    <property type="match status" value="1"/>
</dbReference>
<organism evidence="8 9">
    <name type="scientific">Flexivirga aerilata</name>
    <dbReference type="NCBI Taxonomy" id="1656889"/>
    <lineage>
        <taxon>Bacteria</taxon>
        <taxon>Bacillati</taxon>
        <taxon>Actinomycetota</taxon>
        <taxon>Actinomycetes</taxon>
        <taxon>Micrococcales</taxon>
        <taxon>Dermacoccaceae</taxon>
        <taxon>Flexivirga</taxon>
    </lineage>
</organism>
<reference evidence="8 9" key="1">
    <citation type="submission" date="2020-05" db="EMBL/GenBank/DDBJ databases">
        <title>Flexivirga sp. ID2601S isolated from air conditioner.</title>
        <authorList>
            <person name="Kim D.H."/>
        </authorList>
    </citation>
    <scope>NUCLEOTIDE SEQUENCE [LARGE SCALE GENOMIC DNA]</scope>
    <source>
        <strain evidence="8 9">ID2601S</strain>
    </source>
</reference>
<evidence type="ECO:0000256" key="2">
    <source>
        <dbReference type="ARBA" id="ARBA00022490"/>
    </source>
</evidence>
<dbReference type="EC" id="3.6.1.1" evidence="7"/>
<keyword evidence="2 7" id="KW-0963">Cytoplasm</keyword>
<keyword evidence="5 7" id="KW-0460">Magnesium</keyword>
<evidence type="ECO:0000256" key="7">
    <source>
        <dbReference type="HAMAP-Rule" id="MF_00209"/>
    </source>
</evidence>
<evidence type="ECO:0000256" key="3">
    <source>
        <dbReference type="ARBA" id="ARBA00022723"/>
    </source>
</evidence>
<proteinExistence type="inferred from homology"/>
<dbReference type="GO" id="GO:0006796">
    <property type="term" value="P:phosphate-containing compound metabolic process"/>
    <property type="evidence" value="ECO:0007669"/>
    <property type="project" value="InterPro"/>
</dbReference>
<feature type="active site" description="Proton acceptor" evidence="7">
    <location>
        <position position="89"/>
    </location>
</feature>
<dbReference type="HAMAP" id="MF_00209">
    <property type="entry name" value="Inorganic_PPase"/>
    <property type="match status" value="1"/>
</dbReference>
<evidence type="ECO:0000256" key="6">
    <source>
        <dbReference type="ARBA" id="ARBA00047820"/>
    </source>
</evidence>
<feature type="binding site" evidence="7">
    <location>
        <position position="52"/>
    </location>
    <ligand>
        <name>Mg(2+)</name>
        <dbReference type="ChEBI" id="CHEBI:18420"/>
        <label>1</label>
    </ligand>
</feature>
<feature type="binding site" evidence="7">
    <location>
        <position position="8"/>
    </location>
    <ligand>
        <name>Mg(2+)</name>
        <dbReference type="ChEBI" id="CHEBI:18420"/>
        <label>2</label>
    </ligand>
</feature>
<evidence type="ECO:0000256" key="5">
    <source>
        <dbReference type="ARBA" id="ARBA00022842"/>
    </source>
</evidence>
<evidence type="ECO:0000256" key="4">
    <source>
        <dbReference type="ARBA" id="ARBA00022801"/>
    </source>
</evidence>
<keyword evidence="9" id="KW-1185">Reference proteome</keyword>
<comment type="catalytic activity">
    <reaction evidence="6 7">
        <text>diphosphate + H2O = 2 phosphate + H(+)</text>
        <dbReference type="Rhea" id="RHEA:24576"/>
        <dbReference type="ChEBI" id="CHEBI:15377"/>
        <dbReference type="ChEBI" id="CHEBI:15378"/>
        <dbReference type="ChEBI" id="CHEBI:33019"/>
        <dbReference type="ChEBI" id="CHEBI:43474"/>
        <dbReference type="EC" id="3.6.1.1"/>
    </reaction>
</comment>
<comment type="caution">
    <text evidence="8">The sequence shown here is derived from an EMBL/GenBank/DDBJ whole genome shotgun (WGS) entry which is preliminary data.</text>
</comment>
<dbReference type="Gene3D" id="3.90.80.10">
    <property type="entry name" value="Inorganic pyrophosphatase"/>
    <property type="match status" value="1"/>
</dbReference>
<comment type="subunit">
    <text evidence="7">Homohexamer.</text>
</comment>
<evidence type="ECO:0000313" key="8">
    <source>
        <dbReference type="EMBL" id="NNG37994.1"/>
    </source>
</evidence>
<keyword evidence="4 7" id="KW-0378">Hydrolase</keyword>
<comment type="cofactor">
    <cofactor evidence="1 7">
        <name>Mg(2+)</name>
        <dbReference type="ChEBI" id="CHEBI:18420"/>
    </cofactor>
</comment>
<feature type="binding site" evidence="7">
    <location>
        <position position="30"/>
    </location>
    <ligand>
        <name>substrate</name>
    </ligand>
</feature>
<feature type="binding site" evidence="7">
    <location>
        <position position="89"/>
    </location>
    <ligand>
        <name>Mg(2+)</name>
        <dbReference type="ChEBI" id="CHEBI:18420"/>
        <label>1</label>
    </ligand>
</feature>
<dbReference type="EMBL" id="JABENB010000001">
    <property type="protein sequence ID" value="NNG37994.1"/>
    <property type="molecule type" value="Genomic_DNA"/>
</dbReference>
<dbReference type="RefSeq" id="WP_171151362.1">
    <property type="nucleotide sequence ID" value="NZ_JABENB010000001.1"/>
</dbReference>
<feature type="binding site" evidence="7">
    <location>
        <position position="126"/>
    </location>
    <ligand>
        <name>substrate</name>
    </ligand>
</feature>
<feature type="binding site" evidence="7">
    <location>
        <position position="57"/>
    </location>
    <ligand>
        <name>Mg(2+)</name>
        <dbReference type="ChEBI" id="CHEBI:18420"/>
        <label>2</label>
    </ligand>
</feature>
<dbReference type="Pfam" id="PF00719">
    <property type="entry name" value="Pyrophosphatase"/>
    <property type="match status" value="1"/>
</dbReference>
<dbReference type="SUPFAM" id="SSF50324">
    <property type="entry name" value="Inorganic pyrophosphatase"/>
    <property type="match status" value="1"/>
</dbReference>
<dbReference type="Proteomes" id="UP000557772">
    <property type="component" value="Unassembled WGS sequence"/>
</dbReference>
<feature type="binding site" evidence="7">
    <location>
        <position position="42"/>
    </location>
    <ligand>
        <name>substrate</name>
    </ligand>
</feature>
<keyword evidence="3 7" id="KW-0479">Metal-binding</keyword>
<feature type="binding site" evidence="7">
    <location>
        <position position="57"/>
    </location>
    <ligand>
        <name>Mg(2+)</name>
        <dbReference type="ChEBI" id="CHEBI:18420"/>
        <label>1</label>
    </ligand>
</feature>
<accession>A0A849AAP9</accession>
<protein>
    <recommendedName>
        <fullName evidence="7">Inorganic pyrophosphatase</fullName>
        <ecNumber evidence="7">3.6.1.1</ecNumber>
    </recommendedName>
    <alternativeName>
        <fullName evidence="7">Pyrophosphate phospho-hydrolase</fullName>
        <shortName evidence="7">PPase</shortName>
    </alternativeName>
</protein>
<dbReference type="PROSITE" id="PS00387">
    <property type="entry name" value="PPASE"/>
    <property type="match status" value="1"/>
</dbReference>
<dbReference type="GO" id="GO:0005737">
    <property type="term" value="C:cytoplasm"/>
    <property type="evidence" value="ECO:0007669"/>
    <property type="project" value="UniProtKB-SubCell"/>
</dbReference>
<evidence type="ECO:0000256" key="1">
    <source>
        <dbReference type="ARBA" id="ARBA00001946"/>
    </source>
</evidence>
<comment type="subcellular location">
    <subcellularLocation>
        <location evidence="7">Cytoplasm</location>
    </subcellularLocation>
</comment>
<dbReference type="GO" id="GO:0004427">
    <property type="term" value="F:inorganic diphosphate phosphatase activity"/>
    <property type="evidence" value="ECO:0007669"/>
    <property type="project" value="UniProtKB-UniRule"/>
</dbReference>